<dbReference type="Proteomes" id="UP000054524">
    <property type="component" value="Unassembled WGS sequence"/>
</dbReference>
<feature type="region of interest" description="Disordered" evidence="1">
    <location>
        <begin position="214"/>
        <end position="285"/>
    </location>
</feature>
<evidence type="ECO:0000256" key="1">
    <source>
        <dbReference type="SAM" id="MobiDB-lite"/>
    </source>
</evidence>
<accession>A0A086J4G0</accession>
<organism evidence="2 3">
    <name type="scientific">Nematocida ausubeli (strain ATCC PRA-371 / ERTm2)</name>
    <name type="common">Nematode killer fungus</name>
    <dbReference type="NCBI Taxonomy" id="1913371"/>
    <lineage>
        <taxon>Eukaryota</taxon>
        <taxon>Fungi</taxon>
        <taxon>Fungi incertae sedis</taxon>
        <taxon>Microsporidia</taxon>
        <taxon>Nematocida</taxon>
    </lineage>
</organism>
<dbReference type="AlphaFoldDB" id="A0A086J4G0"/>
<dbReference type="HOGENOM" id="CLU_976929_0_0_1"/>
<sequence>MGKKRESSKRSSRLDSTDSEMDDLPRRRHYHSSEKDSKQKKKDQTSSQATSSKGTKANRQKKESQTKPKKNIAKKIKSLLVKCAIFPYSLAKLIFKRKKKKVEKEETECSSDYTEKRVTFSDQIFVHTYTCQSSEKHKITLRSITKSLPPVNLEMANKIKGTSRETPLASKILQRLDKKVESLENVRNLLRKKAIFEEKRSKSKIINILGRYAHSESSENDTESPYKPPAKLPKESTRTKNKTKKKASSKLKKRLELEISDDSMSSAASHAYDTIIRKTTPTTSL</sequence>
<gene>
    <name evidence="2" type="ORF">NESG_00100</name>
</gene>
<feature type="region of interest" description="Disordered" evidence="1">
    <location>
        <begin position="1"/>
        <end position="71"/>
    </location>
</feature>
<feature type="compositionally biased region" description="Low complexity" evidence="1">
    <location>
        <begin position="262"/>
        <end position="273"/>
    </location>
</feature>
<evidence type="ECO:0000313" key="2">
    <source>
        <dbReference type="EMBL" id="KFG27028.1"/>
    </source>
</evidence>
<dbReference type="EMBL" id="AKIJ01000001">
    <property type="protein sequence ID" value="KFG27028.1"/>
    <property type="molecule type" value="Genomic_DNA"/>
</dbReference>
<dbReference type="RefSeq" id="XP_052905583.1">
    <property type="nucleotide sequence ID" value="XM_053047758.1"/>
</dbReference>
<evidence type="ECO:0000313" key="3">
    <source>
        <dbReference type="Proteomes" id="UP000054524"/>
    </source>
</evidence>
<keyword evidence="3" id="KW-1185">Reference proteome</keyword>
<protein>
    <submittedName>
        <fullName evidence="2">Uncharacterized protein</fullName>
    </submittedName>
</protein>
<feature type="compositionally biased region" description="Basic residues" evidence="1">
    <location>
        <begin position="239"/>
        <end position="253"/>
    </location>
</feature>
<comment type="caution">
    <text evidence="2">The sequence shown here is derived from an EMBL/GenBank/DDBJ whole genome shotgun (WGS) entry which is preliminary data.</text>
</comment>
<reference evidence="2 3" key="1">
    <citation type="journal article" date="2014" name="Genome Announc.">
        <title>Genome Sequence of the Microsporidian Species Nematocida sp1 Strain ERTm6 (ATCC PRA-372).</title>
        <authorList>
            <person name="Bakowski M.A."/>
            <person name="Priest M."/>
            <person name="Young S."/>
            <person name="Cuomo C.A."/>
            <person name="Troemel E.R."/>
        </authorList>
    </citation>
    <scope>NUCLEOTIDE SEQUENCE [LARGE SCALE GENOMIC DNA]</scope>
    <source>
        <strain evidence="2 3">ERTm6</strain>
    </source>
</reference>
<proteinExistence type="predicted"/>
<name>A0A086J4G0_NEMA1</name>
<dbReference type="GeneID" id="77675073"/>
<feature type="compositionally biased region" description="Basic and acidic residues" evidence="1">
    <location>
        <begin position="1"/>
        <end position="16"/>
    </location>
</feature>